<sequence>MIMGKMELIMLKKDTSWENSSDWYKKAVGEKGHYYHSHIILPKGIPLLDFSRFENPKLLDIGCGQGILSRAIPHSVGYCGLDLSKSLISEARKLAKDREHQFIHHDATKPYPIPRESFTHAASVLAIQNMEDQASVLKHASLSLVKGGLLLLVLNHPCFRVPRKSSWGYDEKAKIQYRRIDAYMGDLKIPVETHPSKKEKSPVTFTFHHSLSYFSSILLKNGFIIEKIEEWCSDKKSEGGRAKAEDKARDEIPLFLALLAKKERE</sequence>
<organism evidence="2 3">
    <name type="scientific">Estrella lausannensis</name>
    <dbReference type="NCBI Taxonomy" id="483423"/>
    <lineage>
        <taxon>Bacteria</taxon>
        <taxon>Pseudomonadati</taxon>
        <taxon>Chlamydiota</taxon>
        <taxon>Chlamydiia</taxon>
        <taxon>Parachlamydiales</taxon>
        <taxon>Candidatus Criblamydiaceae</taxon>
        <taxon>Estrella</taxon>
    </lineage>
</organism>
<dbReference type="Gene3D" id="3.40.50.150">
    <property type="entry name" value="Vaccinia Virus protein VP39"/>
    <property type="match status" value="1"/>
</dbReference>
<dbReference type="GO" id="GO:0008757">
    <property type="term" value="F:S-adenosylmethionine-dependent methyltransferase activity"/>
    <property type="evidence" value="ECO:0007669"/>
    <property type="project" value="InterPro"/>
</dbReference>
<dbReference type="EMBL" id="CWGJ01000015">
    <property type="protein sequence ID" value="CRX38666.1"/>
    <property type="molecule type" value="Genomic_DNA"/>
</dbReference>
<keyword evidence="3" id="KW-1185">Reference proteome</keyword>
<feature type="domain" description="Methyltransferase type 11" evidence="1">
    <location>
        <begin position="59"/>
        <end position="151"/>
    </location>
</feature>
<dbReference type="PANTHER" id="PTHR43861:SF1">
    <property type="entry name" value="TRANS-ACONITATE 2-METHYLTRANSFERASE"/>
    <property type="match status" value="1"/>
</dbReference>
<keyword evidence="2" id="KW-0489">Methyltransferase</keyword>
<reference evidence="3" key="1">
    <citation type="submission" date="2015-06" db="EMBL/GenBank/DDBJ databases">
        <authorList>
            <person name="Bertelli C."/>
        </authorList>
    </citation>
    <scope>NUCLEOTIDE SEQUENCE [LARGE SCALE GENOMIC DNA]</scope>
    <source>
        <strain evidence="3">CRIB-30</strain>
    </source>
</reference>
<dbReference type="Proteomes" id="UP000220251">
    <property type="component" value="Unassembled WGS sequence"/>
</dbReference>
<accession>A0A0H5DPY1</accession>
<protein>
    <submittedName>
        <fullName evidence="2">Methyltransferase</fullName>
    </submittedName>
</protein>
<dbReference type="InterPro" id="IPR029063">
    <property type="entry name" value="SAM-dependent_MTases_sf"/>
</dbReference>
<evidence type="ECO:0000313" key="2">
    <source>
        <dbReference type="EMBL" id="CRX38666.1"/>
    </source>
</evidence>
<proteinExistence type="predicted"/>
<name>A0A0H5DPY1_9BACT</name>
<dbReference type="Pfam" id="PF08241">
    <property type="entry name" value="Methyltransf_11"/>
    <property type="match status" value="1"/>
</dbReference>
<dbReference type="InterPro" id="IPR013216">
    <property type="entry name" value="Methyltransf_11"/>
</dbReference>
<dbReference type="AlphaFoldDB" id="A0A0H5DPY1"/>
<dbReference type="OrthoDB" id="9802097at2"/>
<evidence type="ECO:0000313" key="3">
    <source>
        <dbReference type="Proteomes" id="UP000220251"/>
    </source>
</evidence>
<evidence type="ECO:0000259" key="1">
    <source>
        <dbReference type="Pfam" id="PF08241"/>
    </source>
</evidence>
<dbReference type="SUPFAM" id="SSF53335">
    <property type="entry name" value="S-adenosyl-L-methionine-dependent methyltransferases"/>
    <property type="match status" value="1"/>
</dbReference>
<dbReference type="PANTHER" id="PTHR43861">
    <property type="entry name" value="TRANS-ACONITATE 2-METHYLTRANSFERASE-RELATED"/>
    <property type="match status" value="1"/>
</dbReference>
<dbReference type="GO" id="GO:0032259">
    <property type="term" value="P:methylation"/>
    <property type="evidence" value="ECO:0007669"/>
    <property type="project" value="UniProtKB-KW"/>
</dbReference>
<gene>
    <name evidence="2" type="ORF">ELAC_1327</name>
</gene>
<keyword evidence="2" id="KW-0808">Transferase</keyword>
<dbReference type="CDD" id="cd02440">
    <property type="entry name" value="AdoMet_MTases"/>
    <property type="match status" value="1"/>
</dbReference>